<organism evidence="1 2">
    <name type="scientific">Candidatus Magasanikbacteria bacterium CG_4_9_14_3_um_filter_32_9</name>
    <dbReference type="NCBI Taxonomy" id="1974644"/>
    <lineage>
        <taxon>Bacteria</taxon>
        <taxon>Candidatus Magasanikiibacteriota</taxon>
    </lineage>
</organism>
<accession>A0A2M7Z613</accession>
<evidence type="ECO:0000313" key="2">
    <source>
        <dbReference type="Proteomes" id="UP000230843"/>
    </source>
</evidence>
<dbReference type="AlphaFoldDB" id="A0A2M7Z613"/>
<name>A0A2M7Z613_9BACT</name>
<reference evidence="2" key="1">
    <citation type="submission" date="2017-09" db="EMBL/GenBank/DDBJ databases">
        <title>Depth-based differentiation of microbial function through sediment-hosted aquifers and enrichment of novel symbionts in the deep terrestrial subsurface.</title>
        <authorList>
            <person name="Probst A.J."/>
            <person name="Ladd B."/>
            <person name="Jarett J.K."/>
            <person name="Geller-Mcgrath D.E."/>
            <person name="Sieber C.M.K."/>
            <person name="Emerson J.B."/>
            <person name="Anantharaman K."/>
            <person name="Thomas B.C."/>
            <person name="Malmstrom R."/>
            <person name="Stieglmeier M."/>
            <person name="Klingl A."/>
            <person name="Woyke T."/>
            <person name="Ryan C.M."/>
            <person name="Banfield J.F."/>
        </authorList>
    </citation>
    <scope>NUCLEOTIDE SEQUENCE [LARGE SCALE GENOMIC DNA]</scope>
</reference>
<proteinExistence type="predicted"/>
<gene>
    <name evidence="1" type="ORF">CO137_03620</name>
</gene>
<dbReference type="Proteomes" id="UP000230843">
    <property type="component" value="Unassembled WGS sequence"/>
</dbReference>
<evidence type="ECO:0000313" key="1">
    <source>
        <dbReference type="EMBL" id="PJA89571.1"/>
    </source>
</evidence>
<dbReference type="Pfam" id="PF09932">
    <property type="entry name" value="DUF2164"/>
    <property type="match status" value="1"/>
</dbReference>
<dbReference type="EMBL" id="PFVJ01000077">
    <property type="protein sequence ID" value="PJA89571.1"/>
    <property type="molecule type" value="Genomic_DNA"/>
</dbReference>
<protein>
    <submittedName>
        <fullName evidence="1">DUF2164 domain-containing protein</fullName>
    </submittedName>
</protein>
<dbReference type="InterPro" id="IPR018680">
    <property type="entry name" value="DUF2164"/>
</dbReference>
<comment type="caution">
    <text evidence="1">The sequence shown here is derived from an EMBL/GenBank/DDBJ whole genome shotgun (WGS) entry which is preliminary data.</text>
</comment>
<sequence>MGELKRTWDLISNDKRKISIEEIMTFFAKERDEEIGVIAAEEILDFFLQEVAMEIYNKGVEDSRDILRSRFGDLDMDLELLFKK</sequence>